<dbReference type="SMART" id="SM00380">
    <property type="entry name" value="AP2"/>
    <property type="match status" value="1"/>
</dbReference>
<dbReference type="EMBL" id="CM007386">
    <property type="protein sequence ID" value="ONK66033.1"/>
    <property type="molecule type" value="Genomic_DNA"/>
</dbReference>
<evidence type="ECO:0000259" key="7">
    <source>
        <dbReference type="PROSITE" id="PS51032"/>
    </source>
</evidence>
<feature type="region of interest" description="Disordered" evidence="6">
    <location>
        <begin position="161"/>
        <end position="183"/>
    </location>
</feature>
<dbReference type="PANTHER" id="PTHR31190:SF142">
    <property type="entry name" value="ETHYLENE-RESPONSIVE TRANSCRIPTION FACTOR RAP2-3"/>
    <property type="match status" value="1"/>
</dbReference>
<keyword evidence="4" id="KW-0804">Transcription</keyword>
<dbReference type="GO" id="GO:0005634">
    <property type="term" value="C:nucleus"/>
    <property type="evidence" value="ECO:0007669"/>
    <property type="project" value="UniProtKB-SubCell"/>
</dbReference>
<dbReference type="PANTHER" id="PTHR31190">
    <property type="entry name" value="DNA-BINDING DOMAIN"/>
    <property type="match status" value="1"/>
</dbReference>
<dbReference type="InterPro" id="IPR016177">
    <property type="entry name" value="DNA-bd_dom_sf"/>
</dbReference>
<dbReference type="Pfam" id="PF00847">
    <property type="entry name" value="AP2"/>
    <property type="match status" value="1"/>
</dbReference>
<proteinExistence type="predicted"/>
<dbReference type="FunFam" id="3.30.730.10:FF:000001">
    <property type="entry name" value="Ethylene-responsive transcription factor 2"/>
    <property type="match status" value="1"/>
</dbReference>
<dbReference type="InterPro" id="IPR004864">
    <property type="entry name" value="LEA_2"/>
</dbReference>
<dbReference type="InterPro" id="IPR044808">
    <property type="entry name" value="ERF_plant"/>
</dbReference>
<keyword evidence="5" id="KW-0539">Nucleus</keyword>
<sequence length="581" mass="65162">MCGGAIISDFIPSSRSIKLTADYLWPSLEKSKKSSSRFDTEDDFEADFNEFKDEESEEEQSEVIDVKPFQFRAKSSLSRDGSTAKKSINLDEPANHSSKRKRKNQYRGIRQRPWGKWAAEIRDPRKGVRVWLGTFNTAEEAARAYDAEARRIRGKKAKVNFPEEASKKPIKPRSLENSNPSPNMDFGYLNTPELDVYSGFDFFEEKVPVVLPSEANELAVGDNNATAMELSEELNAFESYMKFLQVPYLEGSSDESVDNLLNNEVDNLLNDEVSQDEMGERGEPERPRPERDVMGTLYIYSDFYAPLLAKLDFLRDINAYVILKIAALLFGLCFLKGIVILRLLVADFLPLLALQDTFSNPGGGSEVEARSVESDRLIWMVRSALVGRVEDSSSLTLLSAAILLILCVLKPKKPVFHLHSIHLNAFKLNVTSAKEISVSCSMASLIFITQNPNKFGIKYSPSEFGVLYEKVPVGTVDIPKFYQPAHGTNVTVMMYVSIQQFNLSDLINGTHVEVQILGCMGVQPHVLNFPLARIKVSLDCRIGFDYGIVTLSKGIESIKRHKALLLNNFPHLSQKCSLSLL</sequence>
<evidence type="ECO:0000256" key="3">
    <source>
        <dbReference type="ARBA" id="ARBA00023125"/>
    </source>
</evidence>
<feature type="compositionally biased region" description="Basic and acidic residues" evidence="6">
    <location>
        <begin position="278"/>
        <end position="290"/>
    </location>
</feature>
<evidence type="ECO:0000256" key="1">
    <source>
        <dbReference type="ARBA" id="ARBA00004123"/>
    </source>
</evidence>
<dbReference type="Gramene" id="ONK66033">
    <property type="protein sequence ID" value="ONK66033"/>
    <property type="gene ID" value="A4U43_C06F3480"/>
</dbReference>
<dbReference type="InterPro" id="IPR036955">
    <property type="entry name" value="AP2/ERF_dom_sf"/>
</dbReference>
<evidence type="ECO:0000256" key="6">
    <source>
        <dbReference type="SAM" id="MobiDB-lite"/>
    </source>
</evidence>
<keyword evidence="2" id="KW-0805">Transcription regulation</keyword>
<keyword evidence="9" id="KW-1185">Reference proteome</keyword>
<organism evidence="8 9">
    <name type="scientific">Asparagus officinalis</name>
    <name type="common">Garden asparagus</name>
    <dbReference type="NCBI Taxonomy" id="4686"/>
    <lineage>
        <taxon>Eukaryota</taxon>
        <taxon>Viridiplantae</taxon>
        <taxon>Streptophyta</taxon>
        <taxon>Embryophyta</taxon>
        <taxon>Tracheophyta</taxon>
        <taxon>Spermatophyta</taxon>
        <taxon>Magnoliopsida</taxon>
        <taxon>Liliopsida</taxon>
        <taxon>Asparagales</taxon>
        <taxon>Asparagaceae</taxon>
        <taxon>Asparagoideae</taxon>
        <taxon>Asparagus</taxon>
    </lineage>
</organism>
<evidence type="ECO:0000256" key="4">
    <source>
        <dbReference type="ARBA" id="ARBA00023163"/>
    </source>
</evidence>
<evidence type="ECO:0000313" key="9">
    <source>
        <dbReference type="Proteomes" id="UP000243459"/>
    </source>
</evidence>
<dbReference type="GO" id="GO:0003700">
    <property type="term" value="F:DNA-binding transcription factor activity"/>
    <property type="evidence" value="ECO:0007669"/>
    <property type="project" value="InterPro"/>
</dbReference>
<dbReference type="InterPro" id="IPR001471">
    <property type="entry name" value="AP2/ERF_dom"/>
</dbReference>
<feature type="region of interest" description="Disordered" evidence="6">
    <location>
        <begin position="271"/>
        <end position="290"/>
    </location>
</feature>
<dbReference type="Pfam" id="PF03168">
    <property type="entry name" value="LEA_2"/>
    <property type="match status" value="1"/>
</dbReference>
<accession>A0A5P1EJW3</accession>
<name>A0A5P1EJW3_ASPOF</name>
<protein>
    <recommendedName>
        <fullName evidence="7">AP2/ERF domain-containing protein</fullName>
    </recommendedName>
</protein>
<dbReference type="PRINTS" id="PR00367">
    <property type="entry name" value="ETHRSPELEMNT"/>
</dbReference>
<feature type="domain" description="AP2/ERF" evidence="7">
    <location>
        <begin position="105"/>
        <end position="162"/>
    </location>
</feature>
<dbReference type="GO" id="GO:0003677">
    <property type="term" value="F:DNA binding"/>
    <property type="evidence" value="ECO:0007669"/>
    <property type="project" value="UniProtKB-KW"/>
</dbReference>
<comment type="subcellular location">
    <subcellularLocation>
        <location evidence="1">Nucleus</location>
    </subcellularLocation>
</comment>
<keyword evidence="3" id="KW-0238">DNA-binding</keyword>
<feature type="region of interest" description="Disordered" evidence="6">
    <location>
        <begin position="74"/>
        <end position="109"/>
    </location>
</feature>
<reference evidence="9" key="1">
    <citation type="journal article" date="2017" name="Nat. Commun.">
        <title>The asparagus genome sheds light on the origin and evolution of a young Y chromosome.</title>
        <authorList>
            <person name="Harkess A."/>
            <person name="Zhou J."/>
            <person name="Xu C."/>
            <person name="Bowers J.E."/>
            <person name="Van der Hulst R."/>
            <person name="Ayyampalayam S."/>
            <person name="Mercati F."/>
            <person name="Riccardi P."/>
            <person name="McKain M.R."/>
            <person name="Kakrana A."/>
            <person name="Tang H."/>
            <person name="Ray J."/>
            <person name="Groenendijk J."/>
            <person name="Arikit S."/>
            <person name="Mathioni S.M."/>
            <person name="Nakano M."/>
            <person name="Shan H."/>
            <person name="Telgmann-Rauber A."/>
            <person name="Kanno A."/>
            <person name="Yue Z."/>
            <person name="Chen H."/>
            <person name="Li W."/>
            <person name="Chen Y."/>
            <person name="Xu X."/>
            <person name="Zhang Y."/>
            <person name="Luo S."/>
            <person name="Chen H."/>
            <person name="Gao J."/>
            <person name="Mao Z."/>
            <person name="Pires J.C."/>
            <person name="Luo M."/>
            <person name="Kudrna D."/>
            <person name="Wing R.A."/>
            <person name="Meyers B.C."/>
            <person name="Yi K."/>
            <person name="Kong H."/>
            <person name="Lavrijsen P."/>
            <person name="Sunseri F."/>
            <person name="Falavigna A."/>
            <person name="Ye Y."/>
            <person name="Leebens-Mack J.H."/>
            <person name="Chen G."/>
        </authorList>
    </citation>
    <scope>NUCLEOTIDE SEQUENCE [LARGE SCALE GENOMIC DNA]</scope>
    <source>
        <strain evidence="9">cv. DH0086</strain>
    </source>
</reference>
<dbReference type="AlphaFoldDB" id="A0A5P1EJW3"/>
<evidence type="ECO:0000256" key="2">
    <source>
        <dbReference type="ARBA" id="ARBA00023015"/>
    </source>
</evidence>
<feature type="compositionally biased region" description="Polar residues" evidence="6">
    <location>
        <begin position="74"/>
        <end position="86"/>
    </location>
</feature>
<evidence type="ECO:0000256" key="5">
    <source>
        <dbReference type="ARBA" id="ARBA00023242"/>
    </source>
</evidence>
<dbReference type="Proteomes" id="UP000243459">
    <property type="component" value="Chromosome 6"/>
</dbReference>
<dbReference type="GO" id="GO:0009873">
    <property type="term" value="P:ethylene-activated signaling pathway"/>
    <property type="evidence" value="ECO:0007669"/>
    <property type="project" value="InterPro"/>
</dbReference>
<dbReference type="PROSITE" id="PS51032">
    <property type="entry name" value="AP2_ERF"/>
    <property type="match status" value="1"/>
</dbReference>
<dbReference type="Gene3D" id="3.30.730.10">
    <property type="entry name" value="AP2/ERF domain"/>
    <property type="match status" value="1"/>
</dbReference>
<evidence type="ECO:0000313" key="8">
    <source>
        <dbReference type="EMBL" id="ONK66033.1"/>
    </source>
</evidence>
<dbReference type="SUPFAM" id="SSF54171">
    <property type="entry name" value="DNA-binding domain"/>
    <property type="match status" value="1"/>
</dbReference>
<dbReference type="CDD" id="cd00018">
    <property type="entry name" value="AP2"/>
    <property type="match status" value="1"/>
</dbReference>
<gene>
    <name evidence="8" type="ORF">A4U43_C06F3480</name>
</gene>